<dbReference type="InterPro" id="IPR013216">
    <property type="entry name" value="Methyltransf_11"/>
</dbReference>
<dbReference type="GO" id="GO:0005783">
    <property type="term" value="C:endoplasmic reticulum"/>
    <property type="evidence" value="ECO:0007669"/>
    <property type="project" value="TreeGrafter"/>
</dbReference>
<dbReference type="SUPFAM" id="SSF53335">
    <property type="entry name" value="S-adenosyl-L-methionine-dependent methyltransferases"/>
    <property type="match status" value="1"/>
</dbReference>
<comment type="similarity">
    <text evidence="2">Belongs to the class I-like SAM-binding methyltransferase superfamily. Erg6/SMT family.</text>
</comment>
<proteinExistence type="inferred from homology"/>
<dbReference type="Pfam" id="PF08241">
    <property type="entry name" value="Methyltransf_11"/>
    <property type="match status" value="1"/>
</dbReference>
<dbReference type="Gene3D" id="3.40.50.150">
    <property type="entry name" value="Vaccinia Virus protein VP39"/>
    <property type="match status" value="1"/>
</dbReference>
<gene>
    <name evidence="5" type="ORF">OHK93_002254</name>
</gene>
<dbReference type="AlphaFoldDB" id="A0AA43QSS8"/>
<reference evidence="5" key="1">
    <citation type="journal article" date="2023" name="Genome Biol. Evol.">
        <title>First Whole Genome Sequence and Flow Cytometry Genome Size Data for the Lichen-Forming Fungus Ramalina farinacea (Ascomycota).</title>
        <authorList>
            <person name="Llewellyn T."/>
            <person name="Mian S."/>
            <person name="Hill R."/>
            <person name="Leitch I.J."/>
            <person name="Gaya E."/>
        </authorList>
    </citation>
    <scope>NUCLEOTIDE SEQUENCE</scope>
    <source>
        <strain evidence="5">LIQ254RAFAR</strain>
    </source>
</reference>
<dbReference type="PANTHER" id="PTHR44068">
    <property type="entry name" value="ZGC:194242"/>
    <property type="match status" value="1"/>
</dbReference>
<evidence type="ECO:0000256" key="1">
    <source>
        <dbReference type="ARBA" id="ARBA00022679"/>
    </source>
</evidence>
<dbReference type="GO" id="GO:0006696">
    <property type="term" value="P:ergosterol biosynthetic process"/>
    <property type="evidence" value="ECO:0007669"/>
    <property type="project" value="TreeGrafter"/>
</dbReference>
<dbReference type="GO" id="GO:0003838">
    <property type="term" value="F:sterol 24-C-methyltransferase activity"/>
    <property type="evidence" value="ECO:0007669"/>
    <property type="project" value="TreeGrafter"/>
</dbReference>
<keyword evidence="1" id="KW-0808">Transferase</keyword>
<accession>A0AA43QSS8</accession>
<feature type="transmembrane region" description="Helical" evidence="3">
    <location>
        <begin position="184"/>
        <end position="207"/>
    </location>
</feature>
<evidence type="ECO:0000313" key="5">
    <source>
        <dbReference type="EMBL" id="MDI1491049.1"/>
    </source>
</evidence>
<dbReference type="PANTHER" id="PTHR44068:SF1">
    <property type="entry name" value="HYPOTHETICAL LOC100005854"/>
    <property type="match status" value="1"/>
</dbReference>
<dbReference type="EMBL" id="JAPUFD010000013">
    <property type="protein sequence ID" value="MDI1491049.1"/>
    <property type="molecule type" value="Genomic_DNA"/>
</dbReference>
<dbReference type="CDD" id="cd02440">
    <property type="entry name" value="AdoMet_MTases"/>
    <property type="match status" value="1"/>
</dbReference>
<dbReference type="InterPro" id="IPR050447">
    <property type="entry name" value="Erg6_SMT_methyltransf"/>
</dbReference>
<comment type="caution">
    <text evidence="5">The sequence shown here is derived from an EMBL/GenBank/DDBJ whole genome shotgun (WGS) entry which is preliminary data.</text>
</comment>
<organism evidence="5 6">
    <name type="scientific">Ramalina farinacea</name>
    <dbReference type="NCBI Taxonomy" id="258253"/>
    <lineage>
        <taxon>Eukaryota</taxon>
        <taxon>Fungi</taxon>
        <taxon>Dikarya</taxon>
        <taxon>Ascomycota</taxon>
        <taxon>Pezizomycotina</taxon>
        <taxon>Lecanoromycetes</taxon>
        <taxon>OSLEUM clade</taxon>
        <taxon>Lecanoromycetidae</taxon>
        <taxon>Lecanorales</taxon>
        <taxon>Lecanorineae</taxon>
        <taxon>Ramalinaceae</taxon>
        <taxon>Ramalina</taxon>
    </lineage>
</organism>
<evidence type="ECO:0000256" key="2">
    <source>
        <dbReference type="ARBA" id="ARBA00038188"/>
    </source>
</evidence>
<evidence type="ECO:0000256" key="3">
    <source>
        <dbReference type="SAM" id="Phobius"/>
    </source>
</evidence>
<protein>
    <recommendedName>
        <fullName evidence="4">Methyltransferase type 11 domain-containing protein</fullName>
    </recommendedName>
</protein>
<dbReference type="InterPro" id="IPR029063">
    <property type="entry name" value="SAM-dependent_MTases_sf"/>
</dbReference>
<dbReference type="Proteomes" id="UP001161017">
    <property type="component" value="Unassembled WGS sequence"/>
</dbReference>
<feature type="domain" description="Methyltransferase type 11" evidence="4">
    <location>
        <begin position="18"/>
        <end position="115"/>
    </location>
</feature>
<keyword evidence="6" id="KW-1185">Reference proteome</keyword>
<keyword evidence="3" id="KW-0812">Transmembrane</keyword>
<keyword evidence="3" id="KW-0472">Membrane</keyword>
<evidence type="ECO:0000259" key="4">
    <source>
        <dbReference type="Pfam" id="PF08241"/>
    </source>
</evidence>
<name>A0AA43QSS8_9LECA</name>
<sequence length="250" mass="28325">MEDHLFDSLNLQPGATVLDAGCGVGHVALHLAGKGLQVYGIDVVKNHIRWARQCIKDQGFEKSITVRLMDYHHLEELQDESFSGVYTMETLVHATDPEKVLAGFFRVLKPGGTIALYEYDHIKPYALPKDVPKDLLESLEQVNRRASMPANESFEFGVLQSMLERCGFQDVVVEDLSENIKPMIMLFSIVAYVPFLLIRLLGLQAWFVNTQAAVQGYRVMKWRLWRYVAVTAKKPMKKVSDGGIRERKIG</sequence>
<keyword evidence="3" id="KW-1133">Transmembrane helix</keyword>
<evidence type="ECO:0000313" key="6">
    <source>
        <dbReference type="Proteomes" id="UP001161017"/>
    </source>
</evidence>